<proteinExistence type="predicted"/>
<organism evidence="1">
    <name type="scientific">Siphoviridae sp. ctOCb13</name>
    <dbReference type="NCBI Taxonomy" id="2825477"/>
    <lineage>
        <taxon>Viruses</taxon>
        <taxon>Duplodnaviria</taxon>
        <taxon>Heunggongvirae</taxon>
        <taxon>Uroviricota</taxon>
        <taxon>Caudoviricetes</taxon>
    </lineage>
</organism>
<reference evidence="1" key="1">
    <citation type="journal article" date="2021" name="Proc. Natl. Acad. Sci. U.S.A.">
        <title>A Catalog of Tens of Thousands of Viruses from Human Metagenomes Reveals Hidden Associations with Chronic Diseases.</title>
        <authorList>
            <person name="Tisza M.J."/>
            <person name="Buck C.B."/>
        </authorList>
    </citation>
    <scope>NUCLEOTIDE SEQUENCE</scope>
    <source>
        <strain evidence="1">CtOCb13</strain>
    </source>
</reference>
<sequence>MISEEISKEIYTSLPTEQKLKLALYSDFGDEAKEVYDFLSSTKKEDEQIKISIAETEGSHQAILNDGVYYIYEDGSVEKFDYDKRNSPTQKVKRIGVVMGSHALAVNLEDYPEQPLTNQKDRGNYQGYISEYDDAVADWNGKSNTEHIKSIGTGIELKDDEWIPSVAELYLIYLNKRAINAAIELSGGSRIKNGWELG</sequence>
<name>A0A8S5Q1B1_9CAUD</name>
<protein>
    <submittedName>
        <fullName evidence="1">Uncharacterized protein</fullName>
    </submittedName>
</protein>
<dbReference type="EMBL" id="BK015555">
    <property type="protein sequence ID" value="DAE12617.1"/>
    <property type="molecule type" value="Genomic_DNA"/>
</dbReference>
<accession>A0A8S5Q1B1</accession>
<evidence type="ECO:0000313" key="1">
    <source>
        <dbReference type="EMBL" id="DAE12617.1"/>
    </source>
</evidence>